<evidence type="ECO:0000256" key="2">
    <source>
        <dbReference type="ARBA" id="ARBA00004752"/>
    </source>
</evidence>
<evidence type="ECO:0000259" key="17">
    <source>
        <dbReference type="Pfam" id="PF08245"/>
    </source>
</evidence>
<evidence type="ECO:0000256" key="9">
    <source>
        <dbReference type="ARBA" id="ARBA00022960"/>
    </source>
</evidence>
<comment type="function">
    <text evidence="14">Cell wall formation.</text>
</comment>
<dbReference type="InterPro" id="IPR004101">
    <property type="entry name" value="Mur_ligase_C"/>
</dbReference>
<dbReference type="GO" id="GO:0005524">
    <property type="term" value="F:ATP binding"/>
    <property type="evidence" value="ECO:0007669"/>
    <property type="project" value="UniProtKB-UniRule"/>
</dbReference>
<keyword evidence="19" id="KW-1185">Reference proteome</keyword>
<keyword evidence="8 14" id="KW-0067">ATP-binding</keyword>
<dbReference type="PANTHER" id="PTHR43445">
    <property type="entry name" value="UDP-N-ACETYLMURAMATE--L-ALANINE LIGASE-RELATED"/>
    <property type="match status" value="1"/>
</dbReference>
<dbReference type="Pfam" id="PF02875">
    <property type="entry name" value="Mur_ligase_C"/>
    <property type="match status" value="1"/>
</dbReference>
<feature type="binding site" evidence="14">
    <location>
        <begin position="114"/>
        <end position="120"/>
    </location>
    <ligand>
        <name>ATP</name>
        <dbReference type="ChEBI" id="CHEBI:30616"/>
    </ligand>
</feature>
<evidence type="ECO:0000256" key="3">
    <source>
        <dbReference type="ARBA" id="ARBA00012211"/>
    </source>
</evidence>
<dbReference type="Gene3D" id="3.40.1190.10">
    <property type="entry name" value="Mur-like, catalytic domain"/>
    <property type="match status" value="1"/>
</dbReference>
<dbReference type="InterPro" id="IPR013221">
    <property type="entry name" value="Mur_ligase_cen"/>
</dbReference>
<protein>
    <recommendedName>
        <fullName evidence="3 14">UDP-N-acetylmuramate--L-alanine ligase</fullName>
        <ecNumber evidence="3 14">6.3.2.8</ecNumber>
    </recommendedName>
    <alternativeName>
        <fullName evidence="14">UDP-N-acetylmuramoyl-L-alanine synthetase</fullName>
    </alternativeName>
</protein>
<dbReference type="GO" id="GO:0008360">
    <property type="term" value="P:regulation of cell shape"/>
    <property type="evidence" value="ECO:0007669"/>
    <property type="project" value="UniProtKB-KW"/>
</dbReference>
<evidence type="ECO:0000256" key="8">
    <source>
        <dbReference type="ARBA" id="ARBA00022840"/>
    </source>
</evidence>
<comment type="similarity">
    <text evidence="14">Belongs to the MurCDEF family.</text>
</comment>
<dbReference type="EMBL" id="GG693873">
    <property type="protein sequence ID" value="EES52770.1"/>
    <property type="molecule type" value="Genomic_DNA"/>
</dbReference>
<evidence type="ECO:0000256" key="14">
    <source>
        <dbReference type="HAMAP-Rule" id="MF_00046"/>
    </source>
</evidence>
<keyword evidence="7 14" id="KW-0547">Nucleotide-binding</keyword>
<proteinExistence type="inferred from homology"/>
<evidence type="ECO:0000256" key="13">
    <source>
        <dbReference type="ARBA" id="ARBA00047833"/>
    </source>
</evidence>
<comment type="catalytic activity">
    <reaction evidence="13 14">
        <text>UDP-N-acetyl-alpha-D-muramate + L-alanine + ATP = UDP-N-acetyl-alpha-D-muramoyl-L-alanine + ADP + phosphate + H(+)</text>
        <dbReference type="Rhea" id="RHEA:23372"/>
        <dbReference type="ChEBI" id="CHEBI:15378"/>
        <dbReference type="ChEBI" id="CHEBI:30616"/>
        <dbReference type="ChEBI" id="CHEBI:43474"/>
        <dbReference type="ChEBI" id="CHEBI:57972"/>
        <dbReference type="ChEBI" id="CHEBI:70757"/>
        <dbReference type="ChEBI" id="CHEBI:83898"/>
        <dbReference type="ChEBI" id="CHEBI:456216"/>
        <dbReference type="EC" id="6.3.2.8"/>
    </reaction>
</comment>
<dbReference type="UniPathway" id="UPA00219"/>
<evidence type="ECO:0000256" key="4">
    <source>
        <dbReference type="ARBA" id="ARBA00022490"/>
    </source>
</evidence>
<dbReference type="GO" id="GO:0051301">
    <property type="term" value="P:cell division"/>
    <property type="evidence" value="ECO:0007669"/>
    <property type="project" value="UniProtKB-KW"/>
</dbReference>
<keyword evidence="4 14" id="KW-0963">Cytoplasm</keyword>
<dbReference type="InterPro" id="IPR036565">
    <property type="entry name" value="Mur-like_cat_sf"/>
</dbReference>
<dbReference type="SUPFAM" id="SSF53623">
    <property type="entry name" value="MurD-like peptide ligases, catalytic domain"/>
    <property type="match status" value="1"/>
</dbReference>
<keyword evidence="9 14" id="KW-0133">Cell shape</keyword>
<organism evidence="18 19">
    <name type="scientific">Leptospirillum ferrodiazotrophum</name>
    <dbReference type="NCBI Taxonomy" id="412449"/>
    <lineage>
        <taxon>Bacteria</taxon>
        <taxon>Pseudomonadati</taxon>
        <taxon>Nitrospirota</taxon>
        <taxon>Nitrospiria</taxon>
        <taxon>Nitrospirales</taxon>
        <taxon>Nitrospiraceae</taxon>
        <taxon>Leptospirillum</taxon>
    </lineage>
</organism>
<dbReference type="Gene3D" id="3.90.190.20">
    <property type="entry name" value="Mur ligase, C-terminal domain"/>
    <property type="match status" value="1"/>
</dbReference>
<comment type="subcellular location">
    <subcellularLocation>
        <location evidence="1 14">Cytoplasm</location>
    </subcellularLocation>
</comment>
<dbReference type="Pfam" id="PF01225">
    <property type="entry name" value="Mur_ligase"/>
    <property type="match status" value="1"/>
</dbReference>
<dbReference type="Gene3D" id="3.40.50.720">
    <property type="entry name" value="NAD(P)-binding Rossmann-like Domain"/>
    <property type="match status" value="1"/>
</dbReference>
<name>C6HX60_9BACT</name>
<reference evidence="18 19" key="1">
    <citation type="journal article" date="2009" name="Appl. Environ. Microbiol.">
        <title>Community genomic and proteomic analyses of chemoautotrophic iron-oxidizing "Leptospirillum rubarum" (Group II) and "Leptospirillum ferrodiazotrophum" (Group III) bacteria in acid mine drainage biofilms.</title>
        <authorList>
            <person name="Goltsman D.S."/>
            <person name="Denef V.J."/>
            <person name="Singer S.W."/>
            <person name="VerBerkmoes N.C."/>
            <person name="Lefsrud M."/>
            <person name="Mueller R.S."/>
            <person name="Dick G.J."/>
            <person name="Sun C.L."/>
            <person name="Wheeler K.E."/>
            <person name="Zemla A."/>
            <person name="Baker B.J."/>
            <person name="Hauser L."/>
            <person name="Land M."/>
            <person name="Shah M.B."/>
            <person name="Thelen M.P."/>
            <person name="Hettich R.L."/>
            <person name="Banfield J.F."/>
        </authorList>
    </citation>
    <scope>NUCLEOTIDE SEQUENCE [LARGE SCALE GENOMIC DNA]</scope>
</reference>
<dbReference type="NCBIfam" id="TIGR01082">
    <property type="entry name" value="murC"/>
    <property type="match status" value="1"/>
</dbReference>
<dbReference type="SUPFAM" id="SSF53244">
    <property type="entry name" value="MurD-like peptide ligases, peptide-binding domain"/>
    <property type="match status" value="1"/>
</dbReference>
<feature type="domain" description="Mur ligase N-terminal catalytic" evidence="15">
    <location>
        <begin position="9"/>
        <end position="107"/>
    </location>
</feature>
<evidence type="ECO:0000256" key="11">
    <source>
        <dbReference type="ARBA" id="ARBA00023306"/>
    </source>
</evidence>
<dbReference type="InterPro" id="IPR050061">
    <property type="entry name" value="MurCDEF_pg_biosynth"/>
</dbReference>
<keyword evidence="11 14" id="KW-0131">Cell cycle</keyword>
<evidence type="ECO:0000256" key="12">
    <source>
        <dbReference type="ARBA" id="ARBA00023316"/>
    </source>
</evidence>
<dbReference type="GO" id="GO:0005737">
    <property type="term" value="C:cytoplasm"/>
    <property type="evidence" value="ECO:0007669"/>
    <property type="project" value="UniProtKB-SubCell"/>
</dbReference>
<feature type="domain" description="Mur ligase central" evidence="17">
    <location>
        <begin position="112"/>
        <end position="290"/>
    </location>
</feature>
<evidence type="ECO:0000256" key="6">
    <source>
        <dbReference type="ARBA" id="ARBA00022618"/>
    </source>
</evidence>
<keyword evidence="6 14" id="KW-0132">Cell division</keyword>
<evidence type="ECO:0000259" key="16">
    <source>
        <dbReference type="Pfam" id="PF02875"/>
    </source>
</evidence>
<dbReference type="GO" id="GO:0008763">
    <property type="term" value="F:UDP-N-acetylmuramate-L-alanine ligase activity"/>
    <property type="evidence" value="ECO:0007669"/>
    <property type="project" value="UniProtKB-UniRule"/>
</dbReference>
<feature type="domain" description="Mur ligase C-terminal" evidence="16">
    <location>
        <begin position="313"/>
        <end position="444"/>
    </location>
</feature>
<gene>
    <name evidence="14" type="primary">murC</name>
    <name evidence="18" type="ORF">UBAL3_92050142</name>
</gene>
<keyword evidence="12 14" id="KW-0961">Cell wall biogenesis/degradation</keyword>
<dbReference type="Pfam" id="PF08245">
    <property type="entry name" value="Mur_ligase_M"/>
    <property type="match status" value="1"/>
</dbReference>
<sequence>MRKAKGAMVHFIGIGGAGMAPIAEILLERGIPVSGSDQGANECTRRLAEKGATIFSGHSADHLSGDVGKVVVSSAIRHSNPEWIAAVTRGIPIVHRGEMLASLVNPSYGIAVTGSHGKTTTTSMVASLLVSAGLDPTCVVGGRVSSFPGCALVGRSRYFVTEADESDGSFMKLAPRLRIVTNIDREHMDFYGTFDNLIQAFSTYLDTGDEGGIGILCIDDPGVAALIERISTIPLTYGLSSAARVRAENIVHEGVGSSFDVRVDGACWGRFSLHVPGMHNILNALAAICAGICLEISPDLMRQALSRFESVGRRFTLLGERDGVIVVDDYGHHPTEIRATLAAARLAYPGRRIVAVFQPHRFTRVRDLQNAFIESFSDADKILVTEIYSAGEDPIPGIGSEGLYRKMRDRWDDRVDYEPRRDRWVERLNGMLKPGDLLLTLGAGDITRLGKDYLLWQPRSVSAHASDAVSA</sequence>
<evidence type="ECO:0000256" key="7">
    <source>
        <dbReference type="ARBA" id="ARBA00022741"/>
    </source>
</evidence>
<evidence type="ECO:0000313" key="19">
    <source>
        <dbReference type="Proteomes" id="UP000009374"/>
    </source>
</evidence>
<dbReference type="AlphaFoldDB" id="C6HX60"/>
<dbReference type="InterPro" id="IPR000713">
    <property type="entry name" value="Mur_ligase_N"/>
</dbReference>
<evidence type="ECO:0000259" key="15">
    <source>
        <dbReference type="Pfam" id="PF01225"/>
    </source>
</evidence>
<comment type="pathway">
    <text evidence="2 14">Cell wall biogenesis; peptidoglycan biosynthesis.</text>
</comment>
<accession>C6HX60</accession>
<evidence type="ECO:0000256" key="10">
    <source>
        <dbReference type="ARBA" id="ARBA00022984"/>
    </source>
</evidence>
<evidence type="ECO:0000256" key="1">
    <source>
        <dbReference type="ARBA" id="ARBA00004496"/>
    </source>
</evidence>
<dbReference type="HAMAP" id="MF_00046">
    <property type="entry name" value="MurC"/>
    <property type="match status" value="1"/>
</dbReference>
<dbReference type="Proteomes" id="UP000009374">
    <property type="component" value="Unassembled WGS sequence"/>
</dbReference>
<keyword evidence="5 14" id="KW-0436">Ligase</keyword>
<dbReference type="GO" id="GO:0071555">
    <property type="term" value="P:cell wall organization"/>
    <property type="evidence" value="ECO:0007669"/>
    <property type="project" value="UniProtKB-KW"/>
</dbReference>
<dbReference type="PANTHER" id="PTHR43445:SF3">
    <property type="entry name" value="UDP-N-ACETYLMURAMATE--L-ALANINE LIGASE"/>
    <property type="match status" value="1"/>
</dbReference>
<dbReference type="InterPro" id="IPR036615">
    <property type="entry name" value="Mur_ligase_C_dom_sf"/>
</dbReference>
<dbReference type="EC" id="6.3.2.8" evidence="3 14"/>
<evidence type="ECO:0000313" key="18">
    <source>
        <dbReference type="EMBL" id="EES52770.1"/>
    </source>
</evidence>
<evidence type="ECO:0000256" key="5">
    <source>
        <dbReference type="ARBA" id="ARBA00022598"/>
    </source>
</evidence>
<keyword evidence="10 14" id="KW-0573">Peptidoglycan synthesis</keyword>
<dbReference type="GO" id="GO:0009252">
    <property type="term" value="P:peptidoglycan biosynthetic process"/>
    <property type="evidence" value="ECO:0007669"/>
    <property type="project" value="UniProtKB-UniRule"/>
</dbReference>
<dbReference type="InterPro" id="IPR005758">
    <property type="entry name" value="UDP-N-AcMur_Ala_ligase_MurC"/>
</dbReference>
<dbReference type="SUPFAM" id="SSF51984">
    <property type="entry name" value="MurCD N-terminal domain"/>
    <property type="match status" value="1"/>
</dbReference>